<feature type="region of interest" description="Disordered" evidence="1">
    <location>
        <begin position="1"/>
        <end position="23"/>
    </location>
</feature>
<evidence type="ECO:0000256" key="1">
    <source>
        <dbReference type="SAM" id="MobiDB-lite"/>
    </source>
</evidence>
<gene>
    <name evidence="2" type="ORF">SDC9_23519</name>
</gene>
<organism evidence="2">
    <name type="scientific">bioreactor metagenome</name>
    <dbReference type="NCBI Taxonomy" id="1076179"/>
    <lineage>
        <taxon>unclassified sequences</taxon>
        <taxon>metagenomes</taxon>
        <taxon>ecological metagenomes</taxon>
    </lineage>
</organism>
<dbReference type="AlphaFoldDB" id="A0A644UFQ2"/>
<accession>A0A644UFQ2</accession>
<reference evidence="2" key="1">
    <citation type="submission" date="2019-08" db="EMBL/GenBank/DDBJ databases">
        <authorList>
            <person name="Kucharzyk K."/>
            <person name="Murdoch R.W."/>
            <person name="Higgins S."/>
            <person name="Loffler F."/>
        </authorList>
    </citation>
    <scope>NUCLEOTIDE SEQUENCE</scope>
</reference>
<comment type="caution">
    <text evidence="2">The sequence shown here is derived from an EMBL/GenBank/DDBJ whole genome shotgun (WGS) entry which is preliminary data.</text>
</comment>
<evidence type="ECO:0000313" key="2">
    <source>
        <dbReference type="EMBL" id="MPL77662.1"/>
    </source>
</evidence>
<dbReference type="EMBL" id="VSSQ01000109">
    <property type="protein sequence ID" value="MPL77662.1"/>
    <property type="molecule type" value="Genomic_DNA"/>
</dbReference>
<proteinExistence type="predicted"/>
<name>A0A644UFQ2_9ZZZZ</name>
<sequence length="44" mass="5283">MRFERGKSKASREFEARELERENEQDGMRWVGRCAKYAVRTCKS</sequence>
<protein>
    <submittedName>
        <fullName evidence="2">Uncharacterized protein</fullName>
    </submittedName>
</protein>